<dbReference type="PRINTS" id="PR00119">
    <property type="entry name" value="CATATPASE"/>
</dbReference>
<dbReference type="PROSITE" id="PS50846">
    <property type="entry name" value="HMA_2"/>
    <property type="match status" value="1"/>
</dbReference>
<dbReference type="PROSITE" id="PS00154">
    <property type="entry name" value="ATPASE_E1_E2"/>
    <property type="match status" value="1"/>
</dbReference>
<dbReference type="InterPro" id="IPR011017">
    <property type="entry name" value="TRASH_dom"/>
</dbReference>
<dbReference type="SUPFAM" id="SSF55008">
    <property type="entry name" value="HMA, heavy metal-associated domain"/>
    <property type="match status" value="1"/>
</dbReference>
<feature type="transmembrane region" description="Helical" evidence="15">
    <location>
        <begin position="452"/>
        <end position="475"/>
    </location>
</feature>
<dbReference type="SUPFAM" id="SSF81653">
    <property type="entry name" value="Calcium ATPase, transduction domain A"/>
    <property type="match status" value="1"/>
</dbReference>
<dbReference type="InterPro" id="IPR036163">
    <property type="entry name" value="HMA_dom_sf"/>
</dbReference>
<evidence type="ECO:0000256" key="12">
    <source>
        <dbReference type="ARBA" id="ARBA00022989"/>
    </source>
</evidence>
<dbReference type="Proteomes" id="UP001431449">
    <property type="component" value="Unassembled WGS sequence"/>
</dbReference>
<keyword evidence="5" id="KW-0597">Phosphoprotein</keyword>
<keyword evidence="7 15" id="KW-0479">Metal-binding</keyword>
<dbReference type="SUPFAM" id="SSF56784">
    <property type="entry name" value="HAD-like"/>
    <property type="match status" value="1"/>
</dbReference>
<dbReference type="NCBIfam" id="TIGR01512">
    <property type="entry name" value="ATPase-IB2_Cd"/>
    <property type="match status" value="1"/>
</dbReference>
<evidence type="ECO:0000256" key="5">
    <source>
        <dbReference type="ARBA" id="ARBA00022553"/>
    </source>
</evidence>
<keyword evidence="18" id="KW-1185">Reference proteome</keyword>
<accession>A0ABT0GDY7</accession>
<dbReference type="InterPro" id="IPR008250">
    <property type="entry name" value="ATPase_P-typ_transduc_dom_A_sf"/>
</dbReference>
<dbReference type="InterPro" id="IPR023298">
    <property type="entry name" value="ATPase_P-typ_TM_dom_sf"/>
</dbReference>
<evidence type="ECO:0000313" key="18">
    <source>
        <dbReference type="Proteomes" id="UP001431449"/>
    </source>
</evidence>
<name>A0ABT0GDY7_9GAMM</name>
<keyword evidence="3" id="KW-0813">Transport</keyword>
<evidence type="ECO:0000259" key="16">
    <source>
        <dbReference type="PROSITE" id="PS50846"/>
    </source>
</evidence>
<dbReference type="Pfam" id="PF00702">
    <property type="entry name" value="Hydrolase"/>
    <property type="match status" value="1"/>
</dbReference>
<dbReference type="EMBL" id="JALNMH010000002">
    <property type="protein sequence ID" value="MCK7592761.1"/>
    <property type="molecule type" value="Genomic_DNA"/>
</dbReference>
<evidence type="ECO:0000256" key="6">
    <source>
        <dbReference type="ARBA" id="ARBA00022692"/>
    </source>
</evidence>
<evidence type="ECO:0000256" key="9">
    <source>
        <dbReference type="ARBA" id="ARBA00022840"/>
    </source>
</evidence>
<keyword evidence="8 15" id="KW-0547">Nucleotide-binding</keyword>
<keyword evidence="13" id="KW-0406">Ion transport</keyword>
<proteinExistence type="inferred from homology"/>
<dbReference type="CDD" id="cd00371">
    <property type="entry name" value="HMA"/>
    <property type="match status" value="1"/>
</dbReference>
<feature type="transmembrane region" description="Helical" evidence="15">
    <location>
        <begin position="213"/>
        <end position="236"/>
    </location>
</feature>
<dbReference type="Gene3D" id="3.30.70.100">
    <property type="match status" value="1"/>
</dbReference>
<feature type="transmembrane region" description="Helical" evidence="15">
    <location>
        <begin position="424"/>
        <end position="446"/>
    </location>
</feature>
<reference evidence="17" key="1">
    <citation type="submission" date="2022-04" db="EMBL/GenBank/DDBJ databases">
        <title>Lysobacter sp. CAU 1642 isolated from sea sand.</title>
        <authorList>
            <person name="Kim W."/>
        </authorList>
    </citation>
    <scope>NUCLEOTIDE SEQUENCE</scope>
    <source>
        <strain evidence="17">CAU 1642</strain>
    </source>
</reference>
<evidence type="ECO:0000256" key="2">
    <source>
        <dbReference type="ARBA" id="ARBA00006024"/>
    </source>
</evidence>
<keyword evidence="4 15" id="KW-1003">Cell membrane</keyword>
<feature type="transmembrane region" description="Helical" evidence="15">
    <location>
        <begin position="272"/>
        <end position="290"/>
    </location>
</feature>
<dbReference type="InterPro" id="IPR059000">
    <property type="entry name" value="ATPase_P-type_domA"/>
</dbReference>
<protein>
    <submittedName>
        <fullName evidence="17">Cadmium-translocating P-type ATPase</fullName>
    </submittedName>
</protein>
<dbReference type="InterPro" id="IPR021993">
    <property type="entry name" value="ATPase-cat-bd"/>
</dbReference>
<organism evidence="17 18">
    <name type="scientific">Pseudomarimonas salicorniae</name>
    <dbReference type="NCBI Taxonomy" id="2933270"/>
    <lineage>
        <taxon>Bacteria</taxon>
        <taxon>Pseudomonadati</taxon>
        <taxon>Pseudomonadota</taxon>
        <taxon>Gammaproteobacteria</taxon>
        <taxon>Lysobacterales</taxon>
        <taxon>Lysobacteraceae</taxon>
        <taxon>Pseudomarimonas</taxon>
    </lineage>
</organism>
<dbReference type="NCBIfam" id="TIGR01511">
    <property type="entry name" value="ATPase-IB1_Cu"/>
    <property type="match status" value="1"/>
</dbReference>
<dbReference type="Gene3D" id="3.40.1110.10">
    <property type="entry name" value="Calcium-transporting ATPase, cytoplasmic domain N"/>
    <property type="match status" value="1"/>
</dbReference>
<dbReference type="PANTHER" id="PTHR43520:SF5">
    <property type="entry name" value="CATION-TRANSPORTING P-TYPE ATPASE-RELATED"/>
    <property type="match status" value="1"/>
</dbReference>
<dbReference type="PROSITE" id="PS01229">
    <property type="entry name" value="COF_2"/>
    <property type="match status" value="1"/>
</dbReference>
<dbReference type="Pfam" id="PF00122">
    <property type="entry name" value="E1-E2_ATPase"/>
    <property type="match status" value="1"/>
</dbReference>
<dbReference type="InterPro" id="IPR006121">
    <property type="entry name" value="HMA_dom"/>
</dbReference>
<evidence type="ECO:0000256" key="10">
    <source>
        <dbReference type="ARBA" id="ARBA00022842"/>
    </source>
</evidence>
<evidence type="ECO:0000256" key="15">
    <source>
        <dbReference type="RuleBase" id="RU362081"/>
    </source>
</evidence>
<dbReference type="PANTHER" id="PTHR43520">
    <property type="entry name" value="ATP7, ISOFORM B"/>
    <property type="match status" value="1"/>
</dbReference>
<comment type="similarity">
    <text evidence="2 15">Belongs to the cation transport ATPase (P-type) (TC 3.A.3) family. Type IB subfamily.</text>
</comment>
<keyword evidence="14 15" id="KW-0472">Membrane</keyword>
<dbReference type="InterPro" id="IPR036412">
    <property type="entry name" value="HAD-like_sf"/>
</dbReference>
<evidence type="ECO:0000313" key="17">
    <source>
        <dbReference type="EMBL" id="MCK7592761.1"/>
    </source>
</evidence>
<keyword evidence="6 15" id="KW-0812">Transmembrane</keyword>
<gene>
    <name evidence="17" type="primary">cadA</name>
    <name evidence="17" type="ORF">M0G41_03655</name>
</gene>
<sequence>MAEPRMAGCHHCGEPLPARPERLTLDGEPRDFCCAGCAAAARFIRDAGLADYYRLRSQPAGRSRAESLALWDREDILAEHCRTVDGSPGLREITVVSDDMRCAACAWLIDRALQREPGVEQVGVNAVTGRIRLRWHPEEIALSRLLERLAELGYRVHLAPDPAREDARRREQRSLMIRLGVAALGAMQAMMLAEALYLDFDRAMDPATRDFFRWITLLVSTPVVFYSGWPFIAGMLRELRARHAGMDSLIASSVLLAWAASAIETVRGGPDVWFDAAVMFVFFLLAARALERFARQRSQAVVERLARAQPGSATRLDADGGVECVPLAGLNPNDVLQVSAGEALPADGVLLEPGDFDEALVSGESRPVARAAGEEVLAGSQCLGRPVRLRVTRVGSDTRLSRLVQTIERAQEHRPPLARWAERLAHHFVLVLFVAAALTALVWWWLDPSRAFAVTLAVLVVSCPCALSLAVPAGIAAAQSGLSRSGVLSLTPDALERLASVDCVVLDKTGTLTAGAPTLLRCEAFGELTRDQVRRLAAALERASGHPLARAFEHVGLVPEASDVAVHAGLGVSGRVQGQSLRLGRADFACSGEDDGALWLGDDEGRALGRFEVRDALREDALEAIGQLRRLGVALHIASGDGEQAVREVAEAVGVEAWTARQFPEDKLARVRALQAKGYRVAMIGDGINDAPVLAGADISFALSDGSSIAHRAADLVVLQGALTRIPQTLALARRARRVLRQNLAWALAYNVVALPFAMAGWVAPWLAALGMTASSLGVTLNALRLQRVTSHRSTHSGTRPVADAPRAPVDADTAVALDRTPLAGRV</sequence>
<evidence type="ECO:0000256" key="11">
    <source>
        <dbReference type="ARBA" id="ARBA00022967"/>
    </source>
</evidence>
<dbReference type="RefSeq" id="WP_248205125.1">
    <property type="nucleotide sequence ID" value="NZ_JALNMH010000002.1"/>
</dbReference>
<dbReference type="NCBIfam" id="TIGR01494">
    <property type="entry name" value="ATPase_P-type"/>
    <property type="match status" value="2"/>
</dbReference>
<evidence type="ECO:0000256" key="7">
    <source>
        <dbReference type="ARBA" id="ARBA00022723"/>
    </source>
</evidence>
<dbReference type="InterPro" id="IPR018303">
    <property type="entry name" value="ATPase_P-typ_P_site"/>
</dbReference>
<dbReference type="InterPro" id="IPR001757">
    <property type="entry name" value="P_typ_ATPase"/>
</dbReference>
<evidence type="ECO:0000256" key="4">
    <source>
        <dbReference type="ARBA" id="ARBA00022475"/>
    </source>
</evidence>
<keyword evidence="10" id="KW-0460">Magnesium</keyword>
<evidence type="ECO:0000256" key="1">
    <source>
        <dbReference type="ARBA" id="ARBA00004651"/>
    </source>
</evidence>
<dbReference type="Gene3D" id="3.40.50.1000">
    <property type="entry name" value="HAD superfamily/HAD-like"/>
    <property type="match status" value="1"/>
</dbReference>
<evidence type="ECO:0000256" key="3">
    <source>
        <dbReference type="ARBA" id="ARBA00022448"/>
    </source>
</evidence>
<feature type="transmembrane region" description="Helical" evidence="15">
    <location>
        <begin position="744"/>
        <end position="760"/>
    </location>
</feature>
<dbReference type="InterPro" id="IPR027256">
    <property type="entry name" value="P-typ_ATPase_IB"/>
</dbReference>
<comment type="subcellular location">
    <subcellularLocation>
        <location evidence="1">Cell membrane</location>
        <topology evidence="1">Multi-pass membrane protein</topology>
    </subcellularLocation>
</comment>
<feature type="transmembrane region" description="Helical" evidence="15">
    <location>
        <begin position="248"/>
        <end position="266"/>
    </location>
</feature>
<evidence type="ECO:0000256" key="14">
    <source>
        <dbReference type="ARBA" id="ARBA00023136"/>
    </source>
</evidence>
<keyword evidence="9 15" id="KW-0067">ATP-binding</keyword>
<dbReference type="SUPFAM" id="SSF81665">
    <property type="entry name" value="Calcium ATPase, transmembrane domain M"/>
    <property type="match status" value="1"/>
</dbReference>
<feature type="domain" description="HMA" evidence="16">
    <location>
        <begin position="91"/>
        <end position="157"/>
    </location>
</feature>
<dbReference type="Gene3D" id="2.70.150.10">
    <property type="entry name" value="Calcium-transporting ATPase, cytoplasmic transduction domain A"/>
    <property type="match status" value="1"/>
</dbReference>
<dbReference type="Pfam" id="PF12156">
    <property type="entry name" value="ATPase-cat_bd"/>
    <property type="match status" value="1"/>
</dbReference>
<comment type="caution">
    <text evidence="17">The sequence shown here is derived from an EMBL/GenBank/DDBJ whole genome shotgun (WGS) entry which is preliminary data.</text>
</comment>
<feature type="transmembrane region" description="Helical" evidence="15">
    <location>
        <begin position="175"/>
        <end position="193"/>
    </location>
</feature>
<keyword evidence="12 15" id="KW-1133">Transmembrane helix</keyword>
<dbReference type="NCBIfam" id="TIGR01525">
    <property type="entry name" value="ATPase-IB_hvy"/>
    <property type="match status" value="1"/>
</dbReference>
<evidence type="ECO:0000256" key="13">
    <source>
        <dbReference type="ARBA" id="ARBA00023065"/>
    </source>
</evidence>
<dbReference type="CDD" id="cd02079">
    <property type="entry name" value="P-type_ATPase_HM"/>
    <property type="match status" value="1"/>
</dbReference>
<dbReference type="InterPro" id="IPR023299">
    <property type="entry name" value="ATPase_P-typ_cyto_dom_N"/>
</dbReference>
<dbReference type="SMART" id="SM00746">
    <property type="entry name" value="TRASH"/>
    <property type="match status" value="1"/>
</dbReference>
<dbReference type="InterPro" id="IPR023214">
    <property type="entry name" value="HAD_sf"/>
</dbReference>
<dbReference type="Pfam" id="PF00403">
    <property type="entry name" value="HMA"/>
    <property type="match status" value="1"/>
</dbReference>
<keyword evidence="11" id="KW-1278">Translocase</keyword>
<evidence type="ECO:0000256" key="8">
    <source>
        <dbReference type="ARBA" id="ARBA00022741"/>
    </source>
</evidence>